<dbReference type="InParanoid" id="F9XRR0"/>
<accession>F9XRR0</accession>
<reference evidence="2 3" key="1">
    <citation type="journal article" date="2011" name="PLoS Genet.">
        <title>Finished genome of the fungal wheat pathogen Mycosphaerella graminicola reveals dispensome structure, chromosome plasticity, and stealth pathogenesis.</title>
        <authorList>
            <person name="Goodwin S.B."/>
            <person name="Ben M'barek S."/>
            <person name="Dhillon B."/>
            <person name="Wittenberg A.H.J."/>
            <person name="Crane C.F."/>
            <person name="Hane J.K."/>
            <person name="Foster A.J."/>
            <person name="Van der Lee T.A.J."/>
            <person name="Grimwood J."/>
            <person name="Aerts A."/>
            <person name="Antoniw J."/>
            <person name="Bailey A."/>
            <person name="Bluhm B."/>
            <person name="Bowler J."/>
            <person name="Bristow J."/>
            <person name="van der Burgt A."/>
            <person name="Canto-Canche B."/>
            <person name="Churchill A.C.L."/>
            <person name="Conde-Ferraez L."/>
            <person name="Cools H.J."/>
            <person name="Coutinho P.M."/>
            <person name="Csukai M."/>
            <person name="Dehal P."/>
            <person name="De Wit P."/>
            <person name="Donzelli B."/>
            <person name="van de Geest H.C."/>
            <person name="van Ham R.C.H.J."/>
            <person name="Hammond-Kosack K.E."/>
            <person name="Henrissat B."/>
            <person name="Kilian A."/>
            <person name="Kobayashi A.K."/>
            <person name="Koopmann E."/>
            <person name="Kourmpetis Y."/>
            <person name="Kuzniar A."/>
            <person name="Lindquist E."/>
            <person name="Lombard V."/>
            <person name="Maliepaard C."/>
            <person name="Martins N."/>
            <person name="Mehrabi R."/>
            <person name="Nap J.P.H."/>
            <person name="Ponomarenko A."/>
            <person name="Rudd J.J."/>
            <person name="Salamov A."/>
            <person name="Schmutz J."/>
            <person name="Schouten H.J."/>
            <person name="Shapiro H."/>
            <person name="Stergiopoulos I."/>
            <person name="Torriani S.F.F."/>
            <person name="Tu H."/>
            <person name="de Vries R.P."/>
            <person name="Waalwijk C."/>
            <person name="Ware S.B."/>
            <person name="Wiebenga A."/>
            <person name="Zwiers L.-H."/>
            <person name="Oliver R.P."/>
            <person name="Grigoriev I.V."/>
            <person name="Kema G.H.J."/>
        </authorList>
    </citation>
    <scope>NUCLEOTIDE SEQUENCE [LARGE SCALE GENOMIC DNA]</scope>
    <source>
        <strain evidence="3">CBS 115943 / IPO323</strain>
    </source>
</reference>
<sequence length="103" mass="10889">MSDLAGQAAAPAPPAAATPSDDDNYRTWSPPRGRVAQAQLQRVVREGNIQDDNNNEHGVEAESMSDNAWIATGVRKLLSAATNAAAATPLLARRYRLETSCGA</sequence>
<evidence type="ECO:0000313" key="3">
    <source>
        <dbReference type="Proteomes" id="UP000008062"/>
    </source>
</evidence>
<dbReference type="HOGENOM" id="CLU_2265847_0_0_1"/>
<dbReference type="KEGG" id="ztr:MYCGRDRAFT_97905"/>
<dbReference type="RefSeq" id="XP_003847113.1">
    <property type="nucleotide sequence ID" value="XM_003847065.1"/>
</dbReference>
<dbReference type="GeneID" id="13399458"/>
<dbReference type="Proteomes" id="UP000008062">
    <property type="component" value="Chromosome 18"/>
</dbReference>
<keyword evidence="3" id="KW-1185">Reference proteome</keyword>
<proteinExistence type="predicted"/>
<name>F9XRR0_ZYMTI</name>
<feature type="region of interest" description="Disordered" evidence="1">
    <location>
        <begin position="1"/>
        <end position="32"/>
    </location>
</feature>
<gene>
    <name evidence="2" type="ORF">MYCGRDRAFT_97905</name>
</gene>
<dbReference type="AlphaFoldDB" id="F9XRR0"/>
<evidence type="ECO:0000256" key="1">
    <source>
        <dbReference type="SAM" id="MobiDB-lite"/>
    </source>
</evidence>
<dbReference type="EMBL" id="CM001213">
    <property type="protein sequence ID" value="EGP82089.1"/>
    <property type="molecule type" value="Genomic_DNA"/>
</dbReference>
<organism evidence="2 3">
    <name type="scientific">Zymoseptoria tritici (strain CBS 115943 / IPO323)</name>
    <name type="common">Speckled leaf blotch fungus</name>
    <name type="synonym">Septoria tritici</name>
    <dbReference type="NCBI Taxonomy" id="336722"/>
    <lineage>
        <taxon>Eukaryota</taxon>
        <taxon>Fungi</taxon>
        <taxon>Dikarya</taxon>
        <taxon>Ascomycota</taxon>
        <taxon>Pezizomycotina</taxon>
        <taxon>Dothideomycetes</taxon>
        <taxon>Dothideomycetidae</taxon>
        <taxon>Mycosphaerellales</taxon>
        <taxon>Mycosphaerellaceae</taxon>
        <taxon>Zymoseptoria</taxon>
    </lineage>
</organism>
<evidence type="ECO:0000313" key="2">
    <source>
        <dbReference type="EMBL" id="EGP82089.1"/>
    </source>
</evidence>
<protein>
    <submittedName>
        <fullName evidence="2">Uncharacterized protein</fullName>
    </submittedName>
</protein>